<evidence type="ECO:0000313" key="8">
    <source>
        <dbReference type="Proteomes" id="UP000199065"/>
    </source>
</evidence>
<sequence>MAKHRRHNPTAARRVAQASAIAVGATALVNAPANAAEVVVPNTEIRFQVDGIENIPGIQNVAGIDQWIPSLSAQGAVPAAPGGSATYAAPAASVGQAIVDAARSRIGAPYGWGAAGPNVFDCSGLTSWAYQQVGKSIPRTSQGQAYSGTPVAISDLQPGDIVAYYGGASHVAIYAGNGMIIDALNEGSTVGERPLNYMPIHSAVRF</sequence>
<dbReference type="PANTHER" id="PTHR47359:SF3">
    <property type="entry name" value="NLP_P60 DOMAIN-CONTAINING PROTEIN-RELATED"/>
    <property type="match status" value="1"/>
</dbReference>
<dbReference type="OrthoDB" id="5177647at2"/>
<protein>
    <submittedName>
        <fullName evidence="7">Cell wall-associated hydrolase, NlpC family</fullName>
    </submittedName>
</protein>
<evidence type="ECO:0000256" key="1">
    <source>
        <dbReference type="ARBA" id="ARBA00007074"/>
    </source>
</evidence>
<dbReference type="InterPro" id="IPR051794">
    <property type="entry name" value="PG_Endopeptidase_C40"/>
</dbReference>
<dbReference type="InterPro" id="IPR038765">
    <property type="entry name" value="Papain-like_cys_pep_sf"/>
</dbReference>
<evidence type="ECO:0000256" key="2">
    <source>
        <dbReference type="ARBA" id="ARBA00022670"/>
    </source>
</evidence>
<dbReference type="AlphaFoldDB" id="A0A1I2RJW4"/>
<dbReference type="InterPro" id="IPR000064">
    <property type="entry name" value="NLP_P60_dom"/>
</dbReference>
<dbReference type="GO" id="GO:0008234">
    <property type="term" value="F:cysteine-type peptidase activity"/>
    <property type="evidence" value="ECO:0007669"/>
    <property type="project" value="UniProtKB-KW"/>
</dbReference>
<dbReference type="Proteomes" id="UP000199065">
    <property type="component" value="Unassembled WGS sequence"/>
</dbReference>
<reference evidence="7 8" key="1">
    <citation type="submission" date="2016-10" db="EMBL/GenBank/DDBJ databases">
        <authorList>
            <person name="de Groot N.N."/>
        </authorList>
    </citation>
    <scope>NUCLEOTIDE SEQUENCE [LARGE SCALE GENOMIC DNA]</scope>
    <source>
        <strain>J11</strain>
        <strain evidence="8">PG 39</strain>
    </source>
</reference>
<gene>
    <name evidence="7" type="ORF">SAMN05660282_00799</name>
</gene>
<evidence type="ECO:0000256" key="4">
    <source>
        <dbReference type="ARBA" id="ARBA00022807"/>
    </source>
</evidence>
<dbReference type="SUPFAM" id="SSF54001">
    <property type="entry name" value="Cysteine proteinases"/>
    <property type="match status" value="1"/>
</dbReference>
<evidence type="ECO:0000256" key="5">
    <source>
        <dbReference type="SAM" id="SignalP"/>
    </source>
</evidence>
<keyword evidence="8" id="KW-1185">Reference proteome</keyword>
<dbReference type="PANTHER" id="PTHR47359">
    <property type="entry name" value="PEPTIDOGLYCAN DL-ENDOPEPTIDASE CWLO"/>
    <property type="match status" value="1"/>
</dbReference>
<organism evidence="7 8">
    <name type="scientific">Corynebacterium spheniscorum</name>
    <dbReference type="NCBI Taxonomy" id="185761"/>
    <lineage>
        <taxon>Bacteria</taxon>
        <taxon>Bacillati</taxon>
        <taxon>Actinomycetota</taxon>
        <taxon>Actinomycetes</taxon>
        <taxon>Mycobacteriales</taxon>
        <taxon>Corynebacteriaceae</taxon>
        <taxon>Corynebacterium</taxon>
    </lineage>
</organism>
<keyword evidence="2" id="KW-0645">Protease</keyword>
<proteinExistence type="inferred from homology"/>
<name>A0A1I2RJW4_9CORY</name>
<dbReference type="Gene3D" id="3.90.1720.10">
    <property type="entry name" value="endopeptidase domain like (from Nostoc punctiforme)"/>
    <property type="match status" value="1"/>
</dbReference>
<dbReference type="EMBL" id="FOPJ01000003">
    <property type="protein sequence ID" value="SFG39769.1"/>
    <property type="molecule type" value="Genomic_DNA"/>
</dbReference>
<feature type="domain" description="NlpC/P60" evidence="6">
    <location>
        <begin position="92"/>
        <end position="206"/>
    </location>
</feature>
<evidence type="ECO:0000256" key="3">
    <source>
        <dbReference type="ARBA" id="ARBA00022801"/>
    </source>
</evidence>
<evidence type="ECO:0000313" key="7">
    <source>
        <dbReference type="EMBL" id="SFG39769.1"/>
    </source>
</evidence>
<keyword evidence="3 7" id="KW-0378">Hydrolase</keyword>
<keyword evidence="5" id="KW-0732">Signal</keyword>
<keyword evidence="4" id="KW-0788">Thiol protease</keyword>
<feature type="signal peptide" evidence="5">
    <location>
        <begin position="1"/>
        <end position="35"/>
    </location>
</feature>
<dbReference type="RefSeq" id="WP_092284641.1">
    <property type="nucleotide sequence ID" value="NZ_FOPJ01000003.1"/>
</dbReference>
<comment type="similarity">
    <text evidence="1">Belongs to the peptidase C40 family.</text>
</comment>
<dbReference type="STRING" id="185761.SAMN05660282_00799"/>
<dbReference type="GO" id="GO:0006508">
    <property type="term" value="P:proteolysis"/>
    <property type="evidence" value="ECO:0007669"/>
    <property type="project" value="UniProtKB-KW"/>
</dbReference>
<accession>A0A1I2RJW4</accession>
<feature type="chain" id="PRO_5011733210" evidence="5">
    <location>
        <begin position="36"/>
        <end position="206"/>
    </location>
</feature>
<dbReference type="PROSITE" id="PS51935">
    <property type="entry name" value="NLPC_P60"/>
    <property type="match status" value="1"/>
</dbReference>
<dbReference type="Pfam" id="PF00877">
    <property type="entry name" value="NLPC_P60"/>
    <property type="match status" value="1"/>
</dbReference>
<evidence type="ECO:0000259" key="6">
    <source>
        <dbReference type="PROSITE" id="PS51935"/>
    </source>
</evidence>